<dbReference type="AlphaFoldDB" id="A0A2D2D2A6"/>
<protein>
    <submittedName>
        <fullName evidence="2">Uncharacterized protein</fullName>
    </submittedName>
</protein>
<dbReference type="RefSeq" id="WP_003615134.1">
    <property type="nucleotide sequence ID" value="NZ_ADVE02000001.1"/>
</dbReference>
<dbReference type="EMBL" id="CP023737">
    <property type="protein sequence ID" value="ATQ69120.1"/>
    <property type="molecule type" value="Genomic_DNA"/>
</dbReference>
<name>A0A2D2D2A6_METT3</name>
<accession>A0A2D2D2A6</accession>
<evidence type="ECO:0000256" key="1">
    <source>
        <dbReference type="SAM" id="Phobius"/>
    </source>
</evidence>
<keyword evidence="1" id="KW-0472">Membrane</keyword>
<reference evidence="3" key="1">
    <citation type="submission" date="2017-10" db="EMBL/GenBank/DDBJ databases">
        <title>Completed PacBio SMRT sequence of Methylosinus trichosporium OB3b reveals presence of a third large plasmid.</title>
        <authorList>
            <person name="Charles T.C."/>
            <person name="Lynch M.D.J."/>
            <person name="Heil J.R."/>
            <person name="Cheng J."/>
        </authorList>
    </citation>
    <scope>NUCLEOTIDE SEQUENCE [LARGE SCALE GENOMIC DNA]</scope>
    <source>
        <strain evidence="3">OB3b</strain>
    </source>
</reference>
<keyword evidence="1" id="KW-0812">Transmembrane</keyword>
<dbReference type="Proteomes" id="UP000230709">
    <property type="component" value="Chromosome"/>
</dbReference>
<keyword evidence="3" id="KW-1185">Reference proteome</keyword>
<sequence>MAENIADETKAAEKKAESNNGKFIAGGVAAVMGGVVGYGLVGGPAIIAGAVVFGLIGAALGSVFDRA</sequence>
<organism evidence="2 3">
    <name type="scientific">Methylosinus trichosporium (strain ATCC 35070 / NCIMB 11131 / UNIQEM 75 / OB3b)</name>
    <dbReference type="NCBI Taxonomy" id="595536"/>
    <lineage>
        <taxon>Bacteria</taxon>
        <taxon>Pseudomonadati</taxon>
        <taxon>Pseudomonadota</taxon>
        <taxon>Alphaproteobacteria</taxon>
        <taxon>Hyphomicrobiales</taxon>
        <taxon>Methylocystaceae</taxon>
        <taxon>Methylosinus</taxon>
    </lineage>
</organism>
<keyword evidence="1" id="KW-1133">Transmembrane helix</keyword>
<feature type="transmembrane region" description="Helical" evidence="1">
    <location>
        <begin position="46"/>
        <end position="64"/>
    </location>
</feature>
<feature type="transmembrane region" description="Helical" evidence="1">
    <location>
        <begin position="23"/>
        <end position="40"/>
    </location>
</feature>
<evidence type="ECO:0000313" key="3">
    <source>
        <dbReference type="Proteomes" id="UP000230709"/>
    </source>
</evidence>
<dbReference type="STRING" id="595536.GCA_000178815_02086"/>
<proteinExistence type="predicted"/>
<dbReference type="KEGG" id="mtw:CQW49_15480"/>
<evidence type="ECO:0000313" key="2">
    <source>
        <dbReference type="EMBL" id="ATQ69120.1"/>
    </source>
</evidence>
<gene>
    <name evidence="2" type="ORF">CQW49_15480</name>
</gene>